<reference evidence="2 3" key="1">
    <citation type="submission" date="2016-02" db="EMBL/GenBank/DDBJ databases">
        <title>Complete genome sequence and transcriptome regulation of the pentose utilising yeast Sugiyamaella lignohabitans.</title>
        <authorList>
            <person name="Bellasio M."/>
            <person name="Peymann A."/>
            <person name="Valli M."/>
            <person name="Sipitzky M."/>
            <person name="Graf A."/>
            <person name="Sauer M."/>
            <person name="Marx H."/>
            <person name="Mattanovich D."/>
        </authorList>
    </citation>
    <scope>NUCLEOTIDE SEQUENCE [LARGE SCALE GENOMIC DNA]</scope>
    <source>
        <strain evidence="2 3">CBS 10342</strain>
    </source>
</reference>
<dbReference type="GeneID" id="30034452"/>
<dbReference type="RefSeq" id="XP_018737392.1">
    <property type="nucleotide sequence ID" value="XM_018879480.1"/>
</dbReference>
<protein>
    <submittedName>
        <fullName evidence="2">Uncharacterized protein</fullName>
    </submittedName>
</protein>
<dbReference type="EMBL" id="CP014503">
    <property type="protein sequence ID" value="ANB14915.1"/>
    <property type="molecule type" value="Genomic_DNA"/>
</dbReference>
<feature type="region of interest" description="Disordered" evidence="1">
    <location>
        <begin position="1"/>
        <end position="96"/>
    </location>
</feature>
<name>A0A167F7M3_9ASCO</name>
<feature type="compositionally biased region" description="Low complexity" evidence="1">
    <location>
        <begin position="55"/>
        <end position="70"/>
    </location>
</feature>
<dbReference type="Proteomes" id="UP000189580">
    <property type="component" value="Chromosome b"/>
</dbReference>
<dbReference type="AlphaFoldDB" id="A0A167F7M3"/>
<evidence type="ECO:0000313" key="3">
    <source>
        <dbReference type="Proteomes" id="UP000189580"/>
    </source>
</evidence>
<keyword evidence="3" id="KW-1185">Reference proteome</keyword>
<gene>
    <name evidence="2" type="ORF">AWJ20_2530</name>
</gene>
<dbReference type="KEGG" id="slb:AWJ20_2530"/>
<evidence type="ECO:0000256" key="1">
    <source>
        <dbReference type="SAM" id="MobiDB-lite"/>
    </source>
</evidence>
<accession>A0A167F7M3</accession>
<evidence type="ECO:0000313" key="2">
    <source>
        <dbReference type="EMBL" id="ANB14915.1"/>
    </source>
</evidence>
<sequence>MPLSPPLHHPVPQHPIPPFRSPPPAEMSGNPYIPQGNQGPGPVPGQAQSHGGWSGQHQAPQHHPGGQYQPSGNMYQPQQPQNQGSFGTGAPYANIFNDPSAQIGIEVGRNALNYGQEYIGRNVSNPSSIPLIPQTSQNLHSTRKKLAK</sequence>
<organism evidence="2 3">
    <name type="scientific">Sugiyamaella lignohabitans</name>
    <dbReference type="NCBI Taxonomy" id="796027"/>
    <lineage>
        <taxon>Eukaryota</taxon>
        <taxon>Fungi</taxon>
        <taxon>Dikarya</taxon>
        <taxon>Ascomycota</taxon>
        <taxon>Saccharomycotina</taxon>
        <taxon>Dipodascomycetes</taxon>
        <taxon>Dipodascales</taxon>
        <taxon>Trichomonascaceae</taxon>
        <taxon>Sugiyamaella</taxon>
    </lineage>
</organism>
<feature type="region of interest" description="Disordered" evidence="1">
    <location>
        <begin position="120"/>
        <end position="148"/>
    </location>
</feature>
<feature type="compositionally biased region" description="Polar residues" evidence="1">
    <location>
        <begin position="122"/>
        <end position="140"/>
    </location>
</feature>
<feature type="compositionally biased region" description="Polar residues" evidence="1">
    <location>
        <begin position="71"/>
        <end position="85"/>
    </location>
</feature>
<feature type="compositionally biased region" description="Pro residues" evidence="1">
    <location>
        <begin position="1"/>
        <end position="25"/>
    </location>
</feature>
<dbReference type="OrthoDB" id="337750at2759"/>
<proteinExistence type="predicted"/>